<dbReference type="AlphaFoldDB" id="A0A0F9S016"/>
<comment type="caution">
    <text evidence="1">The sequence shown here is derived from an EMBL/GenBank/DDBJ whole genome shotgun (WGS) entry which is preliminary data.</text>
</comment>
<proteinExistence type="predicted"/>
<organism evidence="1">
    <name type="scientific">marine sediment metagenome</name>
    <dbReference type="NCBI Taxonomy" id="412755"/>
    <lineage>
        <taxon>unclassified sequences</taxon>
        <taxon>metagenomes</taxon>
        <taxon>ecological metagenomes</taxon>
    </lineage>
</organism>
<gene>
    <name evidence="1" type="ORF">LCGC14_0833360</name>
</gene>
<evidence type="ECO:0000313" key="1">
    <source>
        <dbReference type="EMBL" id="KKN30511.1"/>
    </source>
</evidence>
<reference evidence="1" key="1">
    <citation type="journal article" date="2015" name="Nature">
        <title>Complex archaea that bridge the gap between prokaryotes and eukaryotes.</title>
        <authorList>
            <person name="Spang A."/>
            <person name="Saw J.H."/>
            <person name="Jorgensen S.L."/>
            <person name="Zaremba-Niedzwiedzka K."/>
            <person name="Martijn J."/>
            <person name="Lind A.E."/>
            <person name="van Eijk R."/>
            <person name="Schleper C."/>
            <person name="Guy L."/>
            <person name="Ettema T.J."/>
        </authorList>
    </citation>
    <scope>NUCLEOTIDE SEQUENCE</scope>
</reference>
<protein>
    <submittedName>
        <fullName evidence="1">Uncharacterized protein</fullName>
    </submittedName>
</protein>
<dbReference type="EMBL" id="LAZR01002400">
    <property type="protein sequence ID" value="KKN30511.1"/>
    <property type="molecule type" value="Genomic_DNA"/>
</dbReference>
<accession>A0A0F9S016</accession>
<name>A0A0F9S016_9ZZZZ</name>
<sequence>MGGKAKPTKKKRLYAKPVFPKSWPRDANGELMFAALWPKDENGEFRTVAVTDTGWSAEGEGASLGPRQIQKAKEDFTEDFGSIVFELDFEFTEVDE</sequence>